<evidence type="ECO:0000313" key="3">
    <source>
        <dbReference type="Proteomes" id="UP000637002"/>
    </source>
</evidence>
<gene>
    <name evidence="2" type="ORF">GCM10010994_05300</name>
</gene>
<organism evidence="2 3">
    <name type="scientific">Chelatococcus reniformis</name>
    <dbReference type="NCBI Taxonomy" id="1494448"/>
    <lineage>
        <taxon>Bacteria</taxon>
        <taxon>Pseudomonadati</taxon>
        <taxon>Pseudomonadota</taxon>
        <taxon>Alphaproteobacteria</taxon>
        <taxon>Hyphomicrobiales</taxon>
        <taxon>Chelatococcaceae</taxon>
        <taxon>Chelatococcus</taxon>
    </lineage>
</organism>
<keyword evidence="1" id="KW-1133">Transmembrane helix</keyword>
<proteinExistence type="predicted"/>
<evidence type="ECO:0000313" key="2">
    <source>
        <dbReference type="EMBL" id="GGC49036.1"/>
    </source>
</evidence>
<dbReference type="AlphaFoldDB" id="A0A916TWZ6"/>
<dbReference type="EMBL" id="BMGG01000001">
    <property type="protein sequence ID" value="GGC49036.1"/>
    <property type="molecule type" value="Genomic_DNA"/>
</dbReference>
<evidence type="ECO:0000256" key="1">
    <source>
        <dbReference type="SAM" id="Phobius"/>
    </source>
</evidence>
<keyword evidence="1" id="KW-0812">Transmembrane</keyword>
<name>A0A916TWZ6_9HYPH</name>
<feature type="transmembrane region" description="Helical" evidence="1">
    <location>
        <begin position="12"/>
        <end position="33"/>
    </location>
</feature>
<dbReference type="RefSeq" id="WP_188607550.1">
    <property type="nucleotide sequence ID" value="NZ_BMGG01000001.1"/>
</dbReference>
<feature type="transmembrane region" description="Helical" evidence="1">
    <location>
        <begin position="101"/>
        <end position="122"/>
    </location>
</feature>
<feature type="transmembrane region" description="Helical" evidence="1">
    <location>
        <begin position="128"/>
        <end position="147"/>
    </location>
</feature>
<sequence length="167" mass="18613">MSGAPPEHFGLLPRLVIVFAIALTLTGVVLYGVSGEVIERVWYQLVARSDGPMSFRFVLQPTMAAIAAIHDGVKDERTAHRSYFWTFAVNRRERALMMREALTATARIILLGIVIDLAYQLLVLKRLYPAEAPIIALFLGLAPYLLIRGPATIIARRWRGDPSGEVR</sequence>
<protein>
    <submittedName>
        <fullName evidence="2">Uncharacterized protein</fullName>
    </submittedName>
</protein>
<dbReference type="Proteomes" id="UP000637002">
    <property type="component" value="Unassembled WGS sequence"/>
</dbReference>
<reference evidence="2" key="2">
    <citation type="submission" date="2020-09" db="EMBL/GenBank/DDBJ databases">
        <authorList>
            <person name="Sun Q."/>
            <person name="Zhou Y."/>
        </authorList>
    </citation>
    <scope>NUCLEOTIDE SEQUENCE</scope>
    <source>
        <strain evidence="2">CGMCC 1.12919</strain>
    </source>
</reference>
<reference evidence="2" key="1">
    <citation type="journal article" date="2014" name="Int. J. Syst. Evol. Microbiol.">
        <title>Complete genome sequence of Corynebacterium casei LMG S-19264T (=DSM 44701T), isolated from a smear-ripened cheese.</title>
        <authorList>
            <consortium name="US DOE Joint Genome Institute (JGI-PGF)"/>
            <person name="Walter F."/>
            <person name="Albersmeier A."/>
            <person name="Kalinowski J."/>
            <person name="Ruckert C."/>
        </authorList>
    </citation>
    <scope>NUCLEOTIDE SEQUENCE</scope>
    <source>
        <strain evidence="2">CGMCC 1.12919</strain>
    </source>
</reference>
<keyword evidence="1" id="KW-0472">Membrane</keyword>
<keyword evidence="3" id="KW-1185">Reference proteome</keyword>
<accession>A0A916TWZ6</accession>
<comment type="caution">
    <text evidence="2">The sequence shown here is derived from an EMBL/GenBank/DDBJ whole genome shotgun (WGS) entry which is preliminary data.</text>
</comment>